<evidence type="ECO:0000313" key="2">
    <source>
        <dbReference type="EMBL" id="CAE0151256.1"/>
    </source>
</evidence>
<dbReference type="AlphaFoldDB" id="A0A7S3FM01"/>
<feature type="domain" description="Dockerin" evidence="1">
    <location>
        <begin position="200"/>
        <end position="265"/>
    </location>
</feature>
<dbReference type="Gene3D" id="2.120.10.80">
    <property type="entry name" value="Kelch-type beta propeller"/>
    <property type="match status" value="1"/>
</dbReference>
<dbReference type="GO" id="GO:0000272">
    <property type="term" value="P:polysaccharide catabolic process"/>
    <property type="evidence" value="ECO:0007669"/>
    <property type="project" value="InterPro"/>
</dbReference>
<dbReference type="InterPro" id="IPR018247">
    <property type="entry name" value="EF_Hand_1_Ca_BS"/>
</dbReference>
<dbReference type="InterPro" id="IPR002105">
    <property type="entry name" value="Dockerin_1_rpt"/>
</dbReference>
<organism evidence="3">
    <name type="scientific">Prasinoderma singulare</name>
    <dbReference type="NCBI Taxonomy" id="676789"/>
    <lineage>
        <taxon>Eukaryota</taxon>
        <taxon>Viridiplantae</taxon>
        <taxon>Prasinodermophyta</taxon>
        <taxon>Prasinodermophyceae</taxon>
        <taxon>Prasinodermales</taxon>
        <taxon>Prasinodermaceae</taxon>
        <taxon>Prasinoderma</taxon>
    </lineage>
</organism>
<dbReference type="SUPFAM" id="SSF117281">
    <property type="entry name" value="Kelch motif"/>
    <property type="match status" value="1"/>
</dbReference>
<gene>
    <name evidence="2" type="ORF">PSIN1315_LOCUS13173</name>
    <name evidence="3" type="ORF">PSIN1315_LOCUS13174</name>
</gene>
<dbReference type="InterPro" id="IPR015915">
    <property type="entry name" value="Kelch-typ_b-propeller"/>
</dbReference>
<name>A0A7S3FM01_9VIRI</name>
<dbReference type="PROSITE" id="PS00018">
    <property type="entry name" value="EF_HAND_1"/>
    <property type="match status" value="2"/>
</dbReference>
<dbReference type="SUPFAM" id="SSF63446">
    <property type="entry name" value="Type I dockerin domain"/>
    <property type="match status" value="1"/>
</dbReference>
<dbReference type="GO" id="GO:0004553">
    <property type="term" value="F:hydrolase activity, hydrolyzing O-glycosyl compounds"/>
    <property type="evidence" value="ECO:0007669"/>
    <property type="project" value="InterPro"/>
</dbReference>
<protein>
    <recommendedName>
        <fullName evidence="1">Dockerin domain-containing protein</fullName>
    </recommendedName>
</protein>
<evidence type="ECO:0000313" key="3">
    <source>
        <dbReference type="EMBL" id="CAE0151258.1"/>
    </source>
</evidence>
<sequence length="265" mass="26441">MPAGAGGVPDLPTDRGDVTVVPPAPASEGVEAIVTVIGGYHSGNFCSPLSTVEAMVVPHPEGLAGGNASESNASMALSWVALPSMAHPRADAAGGWVAGRLFVAGGEGAKPCSDFSVALDQVEEWVPPAGGVAAVLASQSGAPLAPWRDAGAFPEHRWRFAGASTATALYLFGGQRAFDAALSTYPLSDHTHAFSEGCPSAPASGDVNGDGKLTIADVAAALLHQQSLQGTGQAPPCALAAADLDADGELGGADVEALRKLVVGE</sequence>
<dbReference type="InterPro" id="IPR036439">
    <property type="entry name" value="Dockerin_dom_sf"/>
</dbReference>
<proteinExistence type="predicted"/>
<dbReference type="EMBL" id="HBHY01020594">
    <property type="protein sequence ID" value="CAE0151258.1"/>
    <property type="molecule type" value="Transcribed_RNA"/>
</dbReference>
<accession>A0A7S3FM01</accession>
<dbReference type="PROSITE" id="PS51766">
    <property type="entry name" value="DOCKERIN"/>
    <property type="match status" value="1"/>
</dbReference>
<evidence type="ECO:0000259" key="1">
    <source>
        <dbReference type="PROSITE" id="PS51766"/>
    </source>
</evidence>
<dbReference type="Gene3D" id="1.10.1330.10">
    <property type="entry name" value="Dockerin domain"/>
    <property type="match status" value="1"/>
</dbReference>
<dbReference type="InterPro" id="IPR016134">
    <property type="entry name" value="Dockerin_dom"/>
</dbReference>
<dbReference type="Pfam" id="PF00404">
    <property type="entry name" value="Dockerin_1"/>
    <property type="match status" value="1"/>
</dbReference>
<reference evidence="3" key="1">
    <citation type="submission" date="2021-01" db="EMBL/GenBank/DDBJ databases">
        <authorList>
            <person name="Corre E."/>
            <person name="Pelletier E."/>
            <person name="Niang G."/>
            <person name="Scheremetjew M."/>
            <person name="Finn R."/>
            <person name="Kale V."/>
            <person name="Holt S."/>
            <person name="Cochrane G."/>
            <person name="Meng A."/>
            <person name="Brown T."/>
            <person name="Cohen L."/>
        </authorList>
    </citation>
    <scope>NUCLEOTIDE SEQUENCE</scope>
    <source>
        <strain evidence="3">RCC927</strain>
    </source>
</reference>
<dbReference type="EMBL" id="HBHY01020593">
    <property type="protein sequence ID" value="CAE0151256.1"/>
    <property type="molecule type" value="Transcribed_RNA"/>
</dbReference>